<comment type="caution">
    <text evidence="2">The sequence shown here is derived from an EMBL/GenBank/DDBJ whole genome shotgun (WGS) entry which is preliminary data.</text>
</comment>
<feature type="compositionally biased region" description="Basic and acidic residues" evidence="1">
    <location>
        <begin position="64"/>
        <end position="97"/>
    </location>
</feature>
<sequence length="97" mass="11083">MGFIQKYQLLKHTFACHGDTPDQEKLKRAKRSIQDEETSVRDEASIEPATKSLEDLPNAVTDDTGEKVADTRQDTEVREFHWDEAEHSTVKDCDTDC</sequence>
<evidence type="ECO:0000313" key="2">
    <source>
        <dbReference type="EMBL" id="KAF4116271.1"/>
    </source>
</evidence>
<evidence type="ECO:0000313" key="3">
    <source>
        <dbReference type="Proteomes" id="UP000579812"/>
    </source>
</evidence>
<protein>
    <submittedName>
        <fullName evidence="2">Uncharacterized protein</fullName>
    </submittedName>
</protein>
<name>A0A7J6DAV9_9TELE</name>
<organism evidence="2 3">
    <name type="scientific">Onychostoma macrolepis</name>
    <dbReference type="NCBI Taxonomy" id="369639"/>
    <lineage>
        <taxon>Eukaryota</taxon>
        <taxon>Metazoa</taxon>
        <taxon>Chordata</taxon>
        <taxon>Craniata</taxon>
        <taxon>Vertebrata</taxon>
        <taxon>Euteleostomi</taxon>
        <taxon>Actinopterygii</taxon>
        <taxon>Neopterygii</taxon>
        <taxon>Teleostei</taxon>
        <taxon>Ostariophysi</taxon>
        <taxon>Cypriniformes</taxon>
        <taxon>Cyprinidae</taxon>
        <taxon>Acrossocheilinae</taxon>
        <taxon>Onychostoma</taxon>
    </lineage>
</organism>
<dbReference type="Proteomes" id="UP000579812">
    <property type="component" value="Unassembled WGS sequence"/>
</dbReference>
<feature type="compositionally biased region" description="Basic and acidic residues" evidence="1">
    <location>
        <begin position="20"/>
        <end position="44"/>
    </location>
</feature>
<accession>A0A7J6DAV9</accession>
<keyword evidence="3" id="KW-1185">Reference proteome</keyword>
<proteinExistence type="predicted"/>
<gene>
    <name evidence="2" type="ORF">G5714_003760</name>
</gene>
<reference evidence="2 3" key="1">
    <citation type="submission" date="2020-04" db="EMBL/GenBank/DDBJ databases">
        <title>Chromosome-level genome assembly of a cyprinid fish Onychostoma macrolepis by integration of Nanopore Sequencing, Bionano and Hi-C technology.</title>
        <authorList>
            <person name="Wang D."/>
        </authorList>
    </citation>
    <scope>NUCLEOTIDE SEQUENCE [LARGE SCALE GENOMIC DNA]</scope>
    <source>
        <strain evidence="2">SWU-2019</strain>
        <tissue evidence="2">Muscle</tissue>
    </source>
</reference>
<dbReference type="AlphaFoldDB" id="A0A7J6DAV9"/>
<evidence type="ECO:0000256" key="1">
    <source>
        <dbReference type="SAM" id="MobiDB-lite"/>
    </source>
</evidence>
<feature type="region of interest" description="Disordered" evidence="1">
    <location>
        <begin position="20"/>
        <end position="97"/>
    </location>
</feature>
<dbReference type="EMBL" id="JAAMOB010000003">
    <property type="protein sequence ID" value="KAF4116271.1"/>
    <property type="molecule type" value="Genomic_DNA"/>
</dbReference>